<dbReference type="FunFam" id="3.40.50.2000:FF:000060">
    <property type="entry name" value="Glycosyltransferase"/>
    <property type="match status" value="1"/>
</dbReference>
<organism evidence="5">
    <name type="scientific">Ginkgo biloba</name>
    <name type="common">Ginkgo</name>
    <name type="synonym">Maidenhair tree</name>
    <dbReference type="NCBI Taxonomy" id="3311"/>
    <lineage>
        <taxon>Eukaryota</taxon>
        <taxon>Viridiplantae</taxon>
        <taxon>Streptophyta</taxon>
        <taxon>Embryophyta</taxon>
        <taxon>Tracheophyta</taxon>
        <taxon>Spermatophyta</taxon>
        <taxon>Ginkgoidae</taxon>
        <taxon>Ginkgoales</taxon>
        <taxon>Ginkgoaceae</taxon>
        <taxon>Ginkgo</taxon>
    </lineage>
</organism>
<reference evidence="5" key="1">
    <citation type="submission" date="2016-06" db="EMBL/GenBank/DDBJ databases">
        <title>Functional Characterization and Evolutionary Analyses of a Multiple-Substrate UFGT from Ginkgo biloba L.</title>
        <authorList>
            <person name="Su X."/>
            <person name="Pang Y."/>
            <person name="Shen G."/>
        </authorList>
    </citation>
    <scope>NUCLEOTIDE SEQUENCE</scope>
</reference>
<dbReference type="InterPro" id="IPR035595">
    <property type="entry name" value="UDP_glycos_trans_CS"/>
</dbReference>
<dbReference type="EMBL" id="KX371618">
    <property type="protein sequence ID" value="ASK39401.1"/>
    <property type="molecule type" value="mRNA"/>
</dbReference>
<dbReference type="CDD" id="cd03784">
    <property type="entry name" value="GT1_Gtf-like"/>
    <property type="match status" value="1"/>
</dbReference>
<evidence type="ECO:0000256" key="3">
    <source>
        <dbReference type="RuleBase" id="RU003718"/>
    </source>
</evidence>
<evidence type="ECO:0000256" key="2">
    <source>
        <dbReference type="ARBA" id="ARBA00022679"/>
    </source>
</evidence>
<keyword evidence="2 3" id="KW-0808">Transferase</keyword>
<dbReference type="PANTHER" id="PTHR48047:SF8">
    <property type="entry name" value="FLAVONOL 3-O-GLUCOSYLTRANSFERASE UGT89B1"/>
    <property type="match status" value="1"/>
</dbReference>
<gene>
    <name evidence="5" type="primary">UGT715A1</name>
</gene>
<evidence type="ECO:0000256" key="4">
    <source>
        <dbReference type="RuleBase" id="RU362057"/>
    </source>
</evidence>
<dbReference type="EC" id="2.4.1.-" evidence="4"/>
<evidence type="ECO:0000256" key="1">
    <source>
        <dbReference type="ARBA" id="ARBA00009995"/>
    </source>
</evidence>
<dbReference type="Pfam" id="PF00201">
    <property type="entry name" value="UDPGT"/>
    <property type="match status" value="1"/>
</dbReference>
<sequence>MGKIKSPHVLVFPIPAKGHLIPLLDLSYVLASHGLSITILSITNEVSHLQPLLDTAASNALQIQPLILSIPAIQNIEELPLSQIPVFLQSLQTLADPLEQWFLQQQEQISDGFGFGPPVCMISDIFLGWTQETATKLGIPRVVFHPSGAFGVSVIYSLWAHMPHQGVESDDDPIPIPDLPVPTTFRKSQISPFLRMYKSSDPVSGFMRHSMNLNSKSWGTLINTFNDLEPIYIDHLQKLSARPAWSVGPLFLQREQKTDIVVREKPSSSIESVCLQWLNSQKEKSVLYICFGSMCILSNKQIQELAAGLEGSQQSFIWVLRDPSSGLPANEYGVLPDGFEERIQGRGLVIRGWAPQLLILSHSSIGGYLTHCGWNSTLESIASGVPLVTWPMFADQHFNCFLIVDYLKIGVRLCEGATTVPNREDL</sequence>
<dbReference type="SUPFAM" id="SSF53756">
    <property type="entry name" value="UDP-Glycosyltransferase/glycogen phosphorylase"/>
    <property type="match status" value="1"/>
</dbReference>
<name>A0A2Z2PBI6_GINBI</name>
<protein>
    <recommendedName>
        <fullName evidence="4">Glycosyltransferase</fullName>
        <ecNumber evidence="4">2.4.1.-</ecNumber>
    </recommendedName>
</protein>
<dbReference type="Gene3D" id="3.40.50.2000">
    <property type="entry name" value="Glycogen Phosphorylase B"/>
    <property type="match status" value="2"/>
</dbReference>
<dbReference type="PROSITE" id="PS00375">
    <property type="entry name" value="UDPGT"/>
    <property type="match status" value="1"/>
</dbReference>
<dbReference type="GO" id="GO:0035251">
    <property type="term" value="F:UDP-glucosyltransferase activity"/>
    <property type="evidence" value="ECO:0007669"/>
    <property type="project" value="TreeGrafter"/>
</dbReference>
<keyword evidence="3" id="KW-0328">Glycosyltransferase</keyword>
<dbReference type="AlphaFoldDB" id="A0A2Z2PBI6"/>
<evidence type="ECO:0000313" key="5">
    <source>
        <dbReference type="EMBL" id="ASK39401.1"/>
    </source>
</evidence>
<comment type="similarity">
    <text evidence="1 3">Belongs to the UDP-glycosyltransferase family.</text>
</comment>
<accession>A0A2Z2PBI6</accession>
<dbReference type="InterPro" id="IPR002213">
    <property type="entry name" value="UDP_glucos_trans"/>
</dbReference>
<dbReference type="PANTHER" id="PTHR48047">
    <property type="entry name" value="GLYCOSYLTRANSFERASE"/>
    <property type="match status" value="1"/>
</dbReference>
<proteinExistence type="evidence at transcript level"/>